<dbReference type="AlphaFoldDB" id="A0A1D7U1U4"/>
<dbReference type="Gene3D" id="3.20.20.410">
    <property type="entry name" value="Protein of unknown function UPF0759"/>
    <property type="match status" value="1"/>
</dbReference>
<keyword evidence="2" id="KW-1185">Reference proteome</keyword>
<dbReference type="STRING" id="1526658.BHK69_13435"/>
<evidence type="ECO:0000313" key="2">
    <source>
        <dbReference type="Proteomes" id="UP000094969"/>
    </source>
</evidence>
<evidence type="ECO:0000313" key="1">
    <source>
        <dbReference type="EMBL" id="AOO81333.1"/>
    </source>
</evidence>
<name>A0A1D7U1U4_9HYPH</name>
<accession>A0A1D7U1U4</accession>
<protein>
    <recommendedName>
        <fullName evidence="3">DUF72 domain-containing protein</fullName>
    </recommendedName>
</protein>
<sequence>MRGRGRVGGTVRIGVSGWTYTPWRGHFYPEGLTQKNELAFAAGQFPALEINATFYGLQKPDAFARWVEATPERFVFAVKGSRFITHMRRLRDVETPLANFLASALLRLGPKLGPLLWQFPPSFRFDPALMKDFLALLPKDTQAAAALARQHDKRVEGRAWIHADAKRPMRHAIEVRHDSFRDPAFVELLRDRGVALVCADTVDWPRLMDLTADFVYCRLHGSAELYRSRYEKPELERWAARVAAWARGTDMRDGEFAGDADAAPARPRDVFLFFDNTDKLHAPDDAATLMRMLKLDWSPQAERRAA</sequence>
<dbReference type="OrthoDB" id="9780310at2"/>
<dbReference type="KEGG" id="bvv:BHK69_13435"/>
<gene>
    <name evidence="1" type="ORF">BHK69_13435</name>
</gene>
<dbReference type="RefSeq" id="WP_069690547.1">
    <property type="nucleotide sequence ID" value="NZ_CP017147.1"/>
</dbReference>
<dbReference type="Proteomes" id="UP000094969">
    <property type="component" value="Chromosome"/>
</dbReference>
<dbReference type="InterPro" id="IPR036520">
    <property type="entry name" value="UPF0759_sf"/>
</dbReference>
<dbReference type="Pfam" id="PF01904">
    <property type="entry name" value="DUF72"/>
    <property type="match status" value="1"/>
</dbReference>
<dbReference type="PANTHER" id="PTHR30348:SF4">
    <property type="entry name" value="DUF72 DOMAIN-CONTAINING PROTEIN"/>
    <property type="match status" value="1"/>
</dbReference>
<reference evidence="1 2" key="1">
    <citation type="journal article" date="2015" name="Antonie Van Leeuwenhoek">
        <title>Bosea vaviloviae sp. nov., a new species of slow-growing rhizobia isolated from nodules of the relict species Vavilovia formosa (Stev.) Fed.</title>
        <authorList>
            <person name="Safronova V.I."/>
            <person name="Kuznetsova I.G."/>
            <person name="Sazanova A.L."/>
            <person name="Kimeklis A.K."/>
            <person name="Belimov A.A."/>
            <person name="Andronov E.E."/>
            <person name="Pinaev A.G."/>
            <person name="Chizhevskaya E.P."/>
            <person name="Pukhaev A.R."/>
            <person name="Popov K.P."/>
            <person name="Willems A."/>
            <person name="Tikhonovich I.A."/>
        </authorList>
    </citation>
    <scope>NUCLEOTIDE SEQUENCE [LARGE SCALE GENOMIC DNA]</scope>
    <source>
        <strain evidence="1 2">Vaf18</strain>
    </source>
</reference>
<evidence type="ECO:0008006" key="3">
    <source>
        <dbReference type="Google" id="ProtNLM"/>
    </source>
</evidence>
<dbReference type="InterPro" id="IPR002763">
    <property type="entry name" value="DUF72"/>
</dbReference>
<dbReference type="EMBL" id="CP017147">
    <property type="protein sequence ID" value="AOO81333.1"/>
    <property type="molecule type" value="Genomic_DNA"/>
</dbReference>
<proteinExistence type="predicted"/>
<organism evidence="1 2">
    <name type="scientific">Bosea vaviloviae</name>
    <dbReference type="NCBI Taxonomy" id="1526658"/>
    <lineage>
        <taxon>Bacteria</taxon>
        <taxon>Pseudomonadati</taxon>
        <taxon>Pseudomonadota</taxon>
        <taxon>Alphaproteobacteria</taxon>
        <taxon>Hyphomicrobiales</taxon>
        <taxon>Boseaceae</taxon>
        <taxon>Bosea</taxon>
    </lineage>
</organism>
<dbReference type="SUPFAM" id="SSF117396">
    <property type="entry name" value="TM1631-like"/>
    <property type="match status" value="1"/>
</dbReference>
<dbReference type="PANTHER" id="PTHR30348">
    <property type="entry name" value="UNCHARACTERIZED PROTEIN YECE"/>
    <property type="match status" value="1"/>
</dbReference>